<name>A0A0T6BCZ6_9SCAR</name>
<sequence length="161" mass="18340">MELPIWVNEELFESALIRYYNDKTLKLVDFSCNSANPTGENYTTDVFRAHLRYTGKTGKNGQINNISIIVKCTHEGGLLESLAKDINLFDKELDMFSTILPKMNELRGRLGSFSAGCLKYIEKPLQALFLEDLCPLGYAVHERRYGLDLEHTQAILRILAH</sequence>
<dbReference type="EMBL" id="LJIG01001751">
    <property type="protein sequence ID" value="KRT85189.1"/>
    <property type="molecule type" value="Genomic_DNA"/>
</dbReference>
<dbReference type="AlphaFoldDB" id="A0A0T6BCZ6"/>
<dbReference type="OrthoDB" id="191037at2759"/>
<dbReference type="Pfam" id="PF02958">
    <property type="entry name" value="EcKL"/>
    <property type="match status" value="1"/>
</dbReference>
<accession>A0A0T6BCZ6</accession>
<dbReference type="PANTHER" id="PTHR11012">
    <property type="entry name" value="PROTEIN KINASE-LIKE DOMAIN-CONTAINING"/>
    <property type="match status" value="1"/>
</dbReference>
<keyword evidence="2" id="KW-1185">Reference proteome</keyword>
<dbReference type="Proteomes" id="UP000051574">
    <property type="component" value="Unassembled WGS sequence"/>
</dbReference>
<feature type="non-terminal residue" evidence="1">
    <location>
        <position position="161"/>
    </location>
</feature>
<reference evidence="1 2" key="1">
    <citation type="submission" date="2015-09" db="EMBL/GenBank/DDBJ databases">
        <title>Draft genome of the scarab beetle Oryctes borbonicus.</title>
        <authorList>
            <person name="Meyer J.M."/>
            <person name="Markov G.V."/>
            <person name="Baskaran P."/>
            <person name="Herrmann M."/>
            <person name="Sommer R.J."/>
            <person name="Roedelsperger C."/>
        </authorList>
    </citation>
    <scope>NUCLEOTIDE SEQUENCE [LARGE SCALE GENOMIC DNA]</scope>
    <source>
        <strain evidence="1">OB123</strain>
        <tissue evidence="1">Whole animal</tissue>
    </source>
</reference>
<evidence type="ECO:0000313" key="1">
    <source>
        <dbReference type="EMBL" id="KRT85189.1"/>
    </source>
</evidence>
<protein>
    <submittedName>
        <fullName evidence="1">Uncharacterized protein</fullName>
    </submittedName>
</protein>
<comment type="caution">
    <text evidence="1">The sequence shown here is derived from an EMBL/GenBank/DDBJ whole genome shotgun (WGS) entry which is preliminary data.</text>
</comment>
<gene>
    <name evidence="1" type="ORF">AMK59_365</name>
</gene>
<dbReference type="InterPro" id="IPR004119">
    <property type="entry name" value="EcKL"/>
</dbReference>
<organism evidence="1 2">
    <name type="scientific">Oryctes borbonicus</name>
    <dbReference type="NCBI Taxonomy" id="1629725"/>
    <lineage>
        <taxon>Eukaryota</taxon>
        <taxon>Metazoa</taxon>
        <taxon>Ecdysozoa</taxon>
        <taxon>Arthropoda</taxon>
        <taxon>Hexapoda</taxon>
        <taxon>Insecta</taxon>
        <taxon>Pterygota</taxon>
        <taxon>Neoptera</taxon>
        <taxon>Endopterygota</taxon>
        <taxon>Coleoptera</taxon>
        <taxon>Polyphaga</taxon>
        <taxon>Scarabaeiformia</taxon>
        <taxon>Scarabaeidae</taxon>
        <taxon>Dynastinae</taxon>
        <taxon>Oryctes</taxon>
    </lineage>
</organism>
<proteinExistence type="predicted"/>
<dbReference type="PANTHER" id="PTHR11012:SF56">
    <property type="entry name" value="CHK KINASE-LIKE DOMAIN-CONTAINING PROTEIN-RELATED"/>
    <property type="match status" value="1"/>
</dbReference>
<evidence type="ECO:0000313" key="2">
    <source>
        <dbReference type="Proteomes" id="UP000051574"/>
    </source>
</evidence>